<accession>A0A3P3VP75</accession>
<organism evidence="2 3">
    <name type="scientific">Aestuariirhabdus litorea</name>
    <dbReference type="NCBI Taxonomy" id="2528527"/>
    <lineage>
        <taxon>Bacteria</taxon>
        <taxon>Pseudomonadati</taxon>
        <taxon>Pseudomonadota</taxon>
        <taxon>Gammaproteobacteria</taxon>
        <taxon>Oceanospirillales</taxon>
        <taxon>Aestuariirhabdaceae</taxon>
        <taxon>Aestuariirhabdus</taxon>
    </lineage>
</organism>
<dbReference type="InterPro" id="IPR005358">
    <property type="entry name" value="Puta_zinc/iron-chelating_dom"/>
</dbReference>
<reference evidence="2 3" key="1">
    <citation type="submission" date="2018-08" db="EMBL/GenBank/DDBJ databases">
        <authorList>
            <person name="Khan S.A."/>
        </authorList>
    </citation>
    <scope>NUCLEOTIDE SEQUENCE [LARGE SCALE GENOMIC DNA]</scope>
    <source>
        <strain evidence="2 3">GTF-13</strain>
    </source>
</reference>
<comment type="caution">
    <text evidence="2">The sequence shown here is derived from an EMBL/GenBank/DDBJ whole genome shotgun (WGS) entry which is preliminary data.</text>
</comment>
<dbReference type="InterPro" id="IPR008228">
    <property type="entry name" value="UCP006173"/>
</dbReference>
<gene>
    <name evidence="2" type="ORF">D0544_05465</name>
</gene>
<dbReference type="NCBIfam" id="NF003501">
    <property type="entry name" value="PRK05170.1-5"/>
    <property type="match status" value="1"/>
</dbReference>
<comment type="similarity">
    <text evidence="1">Belongs to the UPF0260 family.</text>
</comment>
<evidence type="ECO:0000256" key="1">
    <source>
        <dbReference type="HAMAP-Rule" id="MF_00676"/>
    </source>
</evidence>
<evidence type="ECO:0000313" key="3">
    <source>
        <dbReference type="Proteomes" id="UP000280792"/>
    </source>
</evidence>
<dbReference type="NCBIfam" id="NF003507">
    <property type="entry name" value="PRK05170.2-5"/>
    <property type="match status" value="1"/>
</dbReference>
<dbReference type="PANTHER" id="PTHR37421">
    <property type="entry name" value="UPF0260 PROTEIN YCGN"/>
    <property type="match status" value="1"/>
</dbReference>
<dbReference type="PIRSF" id="PIRSF006173">
    <property type="entry name" value="UCP006173"/>
    <property type="match status" value="1"/>
</dbReference>
<proteinExistence type="inferred from homology"/>
<name>A0A3P3VP75_9GAMM</name>
<dbReference type="HAMAP" id="MF_00676">
    <property type="entry name" value="UPF0260"/>
    <property type="match status" value="1"/>
</dbReference>
<protein>
    <recommendedName>
        <fullName evidence="1">UPF0260 protein D0544_05465</fullName>
    </recommendedName>
</protein>
<keyword evidence="3" id="KW-1185">Reference proteome</keyword>
<dbReference type="PANTHER" id="PTHR37421:SF1">
    <property type="entry name" value="UPF0260 PROTEIN YCGN"/>
    <property type="match status" value="1"/>
</dbReference>
<dbReference type="AlphaFoldDB" id="A0A3P3VP75"/>
<evidence type="ECO:0000313" key="2">
    <source>
        <dbReference type="EMBL" id="RRJ84552.1"/>
    </source>
</evidence>
<reference evidence="2 3" key="2">
    <citation type="submission" date="2018-12" db="EMBL/GenBank/DDBJ databases">
        <title>Simiduia agarivorans gen. nov., sp. nov., a marine, agarolytic bacterium isolated from shallow coastal water from Keelung, Taiwan.</title>
        <authorList>
            <person name="Shieh W.Y."/>
        </authorList>
    </citation>
    <scope>NUCLEOTIDE SEQUENCE [LARGE SCALE GENOMIC DNA]</scope>
    <source>
        <strain evidence="2 3">GTF-13</strain>
    </source>
</reference>
<dbReference type="RefSeq" id="WP_125014983.1">
    <property type="nucleotide sequence ID" value="NZ_QWEZ01000001.1"/>
</dbReference>
<dbReference type="Pfam" id="PF03692">
    <property type="entry name" value="CxxCxxCC"/>
    <property type="match status" value="1"/>
</dbReference>
<sequence>MAQKVEPFWKRKSLGEMSREEWESLCDGCGRCCLQKLQDEEDEQVYYTRVACRYMTDNCRCSVYASRNEKVPTCVWLKPEDVEQFYWLPTTCAYRLIWEGKELDWWHPLVSGDTETVHTAGISVRGKTLSDADIPEDQWEEQIINWCSE</sequence>
<dbReference type="Proteomes" id="UP000280792">
    <property type="component" value="Unassembled WGS sequence"/>
</dbReference>
<dbReference type="EMBL" id="QWEZ01000001">
    <property type="protein sequence ID" value="RRJ84552.1"/>
    <property type="molecule type" value="Genomic_DNA"/>
</dbReference>